<feature type="compositionally biased region" description="Basic residues" evidence="1">
    <location>
        <begin position="18"/>
        <end position="27"/>
    </location>
</feature>
<dbReference type="AlphaFoldDB" id="F9WTY7"/>
<feature type="compositionally biased region" description="Basic and acidic residues" evidence="1">
    <location>
        <begin position="31"/>
        <end position="40"/>
    </location>
</feature>
<gene>
    <name evidence="2" type="ORF">TvY486_0039350</name>
</gene>
<dbReference type="EMBL" id="CAEX01006846">
    <property type="protein sequence ID" value="CCD21033.1"/>
    <property type="molecule type" value="Genomic_DNA"/>
</dbReference>
<feature type="compositionally biased region" description="Polar residues" evidence="1">
    <location>
        <begin position="103"/>
        <end position="127"/>
    </location>
</feature>
<sequence length="258" mass="28056">MSTAPGRLVFKAGEGSAHRPRNKKTGGTRKTNSETEDKLETPAANNSSGEISAFITRGVRQARGATGSEAARRRHAPTDEKGKAACWERSQRNAEKRGGRTPPRSNGTQQTATQRSSVFEPNGTHASKNGARPRSRRARGSAEDKAREFPRAPAHREGRRNGTTDCLATCAGEPFCETRSKRQLLLSTELGPPSRRARANLANTKRAVFANKCHFQVRQKAPGRTTKGGLGAAARFAAHKGDSEERRARTYKIKKGKT</sequence>
<evidence type="ECO:0000313" key="3">
    <source>
        <dbReference type="Proteomes" id="UP000009027"/>
    </source>
</evidence>
<organism evidence="2 3">
    <name type="scientific">Trypanosoma vivax (strain Y486)</name>
    <dbReference type="NCBI Taxonomy" id="1055687"/>
    <lineage>
        <taxon>Eukaryota</taxon>
        <taxon>Discoba</taxon>
        <taxon>Euglenozoa</taxon>
        <taxon>Kinetoplastea</taxon>
        <taxon>Metakinetoplastina</taxon>
        <taxon>Trypanosomatida</taxon>
        <taxon>Trypanosomatidae</taxon>
        <taxon>Trypanosoma</taxon>
        <taxon>Duttonella</taxon>
    </lineage>
</organism>
<feature type="compositionally biased region" description="Basic and acidic residues" evidence="1">
    <location>
        <begin position="89"/>
        <end position="98"/>
    </location>
</feature>
<keyword evidence="3" id="KW-1185">Reference proteome</keyword>
<dbReference type="VEuPathDB" id="TriTrypDB:TvY486_0039350"/>
<dbReference type="Proteomes" id="UP000009027">
    <property type="component" value="Unassembled WGS sequence"/>
</dbReference>
<evidence type="ECO:0000256" key="1">
    <source>
        <dbReference type="SAM" id="MobiDB-lite"/>
    </source>
</evidence>
<evidence type="ECO:0000313" key="2">
    <source>
        <dbReference type="EMBL" id="CCD21033.1"/>
    </source>
</evidence>
<feature type="compositionally biased region" description="Basic residues" evidence="1">
    <location>
        <begin position="249"/>
        <end position="258"/>
    </location>
</feature>
<feature type="region of interest" description="Disordered" evidence="1">
    <location>
        <begin position="220"/>
        <end position="258"/>
    </location>
</feature>
<protein>
    <submittedName>
        <fullName evidence="2">Uncharacterized protein</fullName>
    </submittedName>
</protein>
<reference evidence="2 3" key="1">
    <citation type="journal article" date="2012" name="Proc. Natl. Acad. Sci. U.S.A.">
        <title>Antigenic diversity is generated by distinct evolutionary mechanisms in African trypanosome species.</title>
        <authorList>
            <person name="Jackson A.P."/>
            <person name="Berry A."/>
            <person name="Aslett M."/>
            <person name="Allison H.C."/>
            <person name="Burton P."/>
            <person name="Vavrova-Anderson J."/>
            <person name="Brown R."/>
            <person name="Browne H."/>
            <person name="Corton N."/>
            <person name="Hauser H."/>
            <person name="Gamble J."/>
            <person name="Gilderthorp R."/>
            <person name="Marcello L."/>
            <person name="McQuillan J."/>
            <person name="Otto T.D."/>
            <person name="Quail M.A."/>
            <person name="Sanders M.J."/>
            <person name="van Tonder A."/>
            <person name="Ginger M.L."/>
            <person name="Field M.C."/>
            <person name="Barry J.D."/>
            <person name="Hertz-Fowler C."/>
            <person name="Berriman M."/>
        </authorList>
    </citation>
    <scope>NUCLEOTIDE SEQUENCE</scope>
    <source>
        <strain evidence="2 3">Y486</strain>
    </source>
</reference>
<name>F9WTY7_TRYVY</name>
<accession>F9WTY7</accession>
<proteinExistence type="predicted"/>
<feature type="compositionally biased region" description="Basic and acidic residues" evidence="1">
    <location>
        <begin position="140"/>
        <end position="162"/>
    </location>
</feature>
<feature type="region of interest" description="Disordered" evidence="1">
    <location>
        <begin position="1"/>
        <end position="165"/>
    </location>
</feature>
<feature type="compositionally biased region" description="Basic and acidic residues" evidence="1">
    <location>
        <begin position="239"/>
        <end position="248"/>
    </location>
</feature>